<feature type="compositionally biased region" description="Polar residues" evidence="2">
    <location>
        <begin position="1417"/>
        <end position="1432"/>
    </location>
</feature>
<feature type="compositionally biased region" description="Basic and acidic residues" evidence="2">
    <location>
        <begin position="98"/>
        <end position="115"/>
    </location>
</feature>
<keyword evidence="4" id="KW-1185">Reference proteome</keyword>
<protein>
    <submittedName>
        <fullName evidence="3">Uncharacterized protein</fullName>
    </submittedName>
</protein>
<gene>
    <name evidence="3" type="ORF">SEUCBS140593_008632</name>
</gene>
<evidence type="ECO:0000256" key="1">
    <source>
        <dbReference type="SAM" id="Coils"/>
    </source>
</evidence>
<dbReference type="Proteomes" id="UP001642482">
    <property type="component" value="Unassembled WGS sequence"/>
</dbReference>
<feature type="region of interest" description="Disordered" evidence="2">
    <location>
        <begin position="742"/>
        <end position="771"/>
    </location>
</feature>
<evidence type="ECO:0000313" key="4">
    <source>
        <dbReference type="Proteomes" id="UP001642482"/>
    </source>
</evidence>
<feature type="compositionally biased region" description="Low complexity" evidence="2">
    <location>
        <begin position="1160"/>
        <end position="1176"/>
    </location>
</feature>
<feature type="compositionally biased region" description="Low complexity" evidence="2">
    <location>
        <begin position="1230"/>
        <end position="1241"/>
    </location>
</feature>
<sequence length="1432" mass="158750">MVDVSQLVSQMHETLSNIHSTISSLSVLDHEQRLDDLEQRRAAAVAALQSGFSLESDDLARKRQTQREALLEQRRREDEEREARRRQEDEALQAQLADEDRTRHDKLDADTREVETSTDAMMGNVEEEAKKMLEEGKAKLAALEERRRELNRLIDEQLQMPLPSVTSRRKARDQALPEMVAASNPVDIFDKRTDHGDGDRDALAAPEPSPAYAVIVEQESKVNITPAVAEEPVSMAIAPPETSNSSFDENQKYLQDVTSHIVPGGFPTSALQSPTSENMDINTMEAAEEPVHQSLAEVIATPQVVHETEPVSASIELHEDAYEYEAEQEEMHSDMTPTKIQPSKHDEPSIPNSPVMITEAKVSASQFEIEAPLEPQIEDRSIAEIVEEHDLQTSLPPQVEPGENAQHDEPVVPSNPHPEAHEEELLYEEPPQEHEDAVHDEPPHEELVHEKSVSEETVHEEPPHEDLPHEDLPHEIHETPVEQGNHELNDELVPPAADSNIPSIAIHTTEMTEKDLHETSLETKPSHEIVDEVAQESSIETTTLEHIVEPQPHEVEGQTSTDPVPPELRQQDTEAEAAHEASMDTLVAAIPETEEQVPETVEKAAHYEEHSYEESSPNEPIHEDVHELAIEETHEIFRAAPTQDNHAHDKPAPPDEPPIVQSHKEEKKTPVVEYEDEHTNSDLISPSSTVEQISEEATHDETVHEEPSHESPLGVTHDEVAHDEISLDEISHEDFAHEDVTHDEVAHDEAARDEVARDEVAHDEISHDEISRDEILRDEISRDEISRDEISHEDFAHEDVTHEEVTNANEELTHEEVTHGKISHDETAHNELHEAPHKAAKHTDISPEVSGNVIEKPEVSAHDLDGHLDVDPTRDLHEHNEAHEGLQEETPEAIDNYYGGLEYQQEPAIPNNVNQWHYQEPYVAQEAYSYPYAVSQEYVDYGSSYYASAQQSLDPSPVFHEVHEAFDEPVLDETMIFGADPSAPSLDKELRDLEVDDEEPEEQEEETLHAPASFQEVLPQTHHETAPEAENAATMHGQDDLFDDDSDGSAGSVESADSEDHGHKVEHQFDDHGHDLERDAGAEEQLLEAQHEIHSHETDIPHTPTTIVGDSHYTEEEPERAPKEEIVEAIVVAGERPVTPDVPTPVASQFKGLANSRHAPQYQQPQQQQVPVTPPGQTAATLALSDDDILGEAEFMPRDVTNVSWRERGSISSTSIDATPGSVRSQTTLSTSASSSFSSPSPWSAAVVAAAATHKMGSLVGDHGLRQDDPFIRNSWSGTPDSHGHNVQDEDSLILGRGRPLGRQLDYDGTIVDPEKKALALETVQLPPSTNSRPSSIATSSPSSLFQRMRSIFEPPNGGAATGNTSMLPKSVTTATANLAGSLRDPYPATGNTVRGVKIEGIEGKEDDDNDDHINEKSSLLQSTSTVGMPSY</sequence>
<feature type="coiled-coil region" evidence="1">
    <location>
        <begin position="126"/>
        <end position="160"/>
    </location>
</feature>
<feature type="compositionally biased region" description="Polar residues" evidence="2">
    <location>
        <begin position="1212"/>
        <end position="1229"/>
    </location>
</feature>
<comment type="caution">
    <text evidence="3">The sequence shown here is derived from an EMBL/GenBank/DDBJ whole genome shotgun (WGS) entry which is preliminary data.</text>
</comment>
<feature type="region of interest" description="Disordered" evidence="2">
    <location>
        <begin position="1155"/>
        <end position="1176"/>
    </location>
</feature>
<reference evidence="3 4" key="1">
    <citation type="submission" date="2024-01" db="EMBL/GenBank/DDBJ databases">
        <authorList>
            <person name="Allen C."/>
            <person name="Tagirdzhanova G."/>
        </authorList>
    </citation>
    <scope>NUCLEOTIDE SEQUENCE [LARGE SCALE GENOMIC DNA]</scope>
</reference>
<feature type="region of interest" description="Disordered" evidence="2">
    <location>
        <begin position="549"/>
        <end position="581"/>
    </location>
</feature>
<feature type="region of interest" description="Disordered" evidence="2">
    <location>
        <begin position="1402"/>
        <end position="1432"/>
    </location>
</feature>
<feature type="compositionally biased region" description="Basic and acidic residues" evidence="2">
    <location>
        <begin position="696"/>
        <end position="709"/>
    </location>
</feature>
<feature type="compositionally biased region" description="Basic and acidic residues" evidence="2">
    <location>
        <begin position="1089"/>
        <end position="1100"/>
    </location>
</feature>
<feature type="region of interest" description="Disordered" evidence="2">
    <location>
        <begin position="1037"/>
        <end position="1121"/>
    </location>
</feature>
<organism evidence="3 4">
    <name type="scientific">Sporothrix eucalyptigena</name>
    <dbReference type="NCBI Taxonomy" id="1812306"/>
    <lineage>
        <taxon>Eukaryota</taxon>
        <taxon>Fungi</taxon>
        <taxon>Dikarya</taxon>
        <taxon>Ascomycota</taxon>
        <taxon>Pezizomycotina</taxon>
        <taxon>Sordariomycetes</taxon>
        <taxon>Sordariomycetidae</taxon>
        <taxon>Ophiostomatales</taxon>
        <taxon>Ophiostomataceae</taxon>
        <taxon>Sporothrix</taxon>
    </lineage>
</organism>
<feature type="region of interest" description="Disordered" evidence="2">
    <location>
        <begin position="326"/>
        <end position="353"/>
    </location>
</feature>
<evidence type="ECO:0000313" key="3">
    <source>
        <dbReference type="EMBL" id="CAK7233528.1"/>
    </source>
</evidence>
<feature type="region of interest" description="Disordered" evidence="2">
    <location>
        <begin position="71"/>
        <end position="123"/>
    </location>
</feature>
<name>A0ABP0CNH5_9PEZI</name>
<feature type="compositionally biased region" description="Basic and acidic residues" evidence="2">
    <location>
        <begin position="431"/>
        <end position="479"/>
    </location>
</feature>
<feature type="compositionally biased region" description="Polar residues" evidence="2">
    <location>
        <begin position="681"/>
        <end position="692"/>
    </location>
</feature>
<feature type="region of interest" description="Disordered" evidence="2">
    <location>
        <begin position="373"/>
        <end position="479"/>
    </location>
</feature>
<feature type="compositionally biased region" description="Basic and acidic residues" evidence="2">
    <location>
        <begin position="71"/>
        <end position="89"/>
    </location>
</feature>
<feature type="compositionally biased region" description="Basic and acidic residues" evidence="2">
    <location>
        <begin position="1058"/>
        <end position="1081"/>
    </location>
</feature>
<feature type="compositionally biased region" description="Basic and acidic residues" evidence="2">
    <location>
        <begin position="377"/>
        <end position="391"/>
    </location>
</feature>
<evidence type="ECO:0000256" key="2">
    <source>
        <dbReference type="SAM" id="MobiDB-lite"/>
    </source>
</evidence>
<keyword evidence="1" id="KW-0175">Coiled coil</keyword>
<proteinExistence type="predicted"/>
<feature type="region of interest" description="Disordered" evidence="2">
    <location>
        <begin position="641"/>
        <end position="716"/>
    </location>
</feature>
<accession>A0ABP0CNH5</accession>
<feature type="region of interest" description="Disordered" evidence="2">
    <location>
        <begin position="1212"/>
        <end position="1241"/>
    </location>
</feature>
<dbReference type="EMBL" id="CAWUHD010000123">
    <property type="protein sequence ID" value="CAK7233528.1"/>
    <property type="molecule type" value="Genomic_DNA"/>
</dbReference>
<feature type="compositionally biased region" description="Basic and acidic residues" evidence="2">
    <location>
        <begin position="569"/>
        <end position="581"/>
    </location>
</feature>
<feature type="compositionally biased region" description="Basic and acidic residues" evidence="2">
    <location>
        <begin position="1112"/>
        <end position="1121"/>
    </location>
</feature>